<proteinExistence type="predicted"/>
<evidence type="ECO:0000313" key="1">
    <source>
        <dbReference type="EMBL" id="CRY53408.1"/>
    </source>
</evidence>
<gene>
    <name evidence="1" type="ORF">ERS008476_00298</name>
</gene>
<protein>
    <submittedName>
        <fullName evidence="1">Uncharacterized protein</fullName>
    </submittedName>
</protein>
<evidence type="ECO:0000313" key="2">
    <source>
        <dbReference type="Proteomes" id="UP000043316"/>
    </source>
</evidence>
<organism evidence="1 2">
    <name type="scientific">Yersinia intermedia</name>
    <dbReference type="NCBI Taxonomy" id="631"/>
    <lineage>
        <taxon>Bacteria</taxon>
        <taxon>Pseudomonadati</taxon>
        <taxon>Pseudomonadota</taxon>
        <taxon>Gammaproteobacteria</taxon>
        <taxon>Enterobacterales</taxon>
        <taxon>Yersiniaceae</taxon>
        <taxon>Yersinia</taxon>
    </lineage>
</organism>
<dbReference type="EMBL" id="CWJI01000001">
    <property type="protein sequence ID" value="CRY53408.1"/>
    <property type="molecule type" value="Genomic_DNA"/>
</dbReference>
<name>A0A0H5LQQ8_YERIN</name>
<accession>A0A0H5LQQ8</accession>
<reference evidence="2" key="1">
    <citation type="submission" date="2015-03" db="EMBL/GenBank/DDBJ databases">
        <authorList>
            <consortium name="Pathogen Informatics"/>
        </authorList>
    </citation>
    <scope>NUCLEOTIDE SEQUENCE [LARGE SCALE GENOMIC DNA]</scope>
    <source>
        <strain evidence="2">R148</strain>
    </source>
</reference>
<dbReference type="AlphaFoldDB" id="A0A0H5LQQ8"/>
<sequence>MYTCINGATTVFGTAQIESFPAFLKFRFALLVVRLIPLLALRTRIAAGNQHSCEQLA</sequence>
<dbReference type="Proteomes" id="UP000043316">
    <property type="component" value="Unassembled WGS sequence"/>
</dbReference>